<sequence>MPNEYHSAVFNQLFEQQRNERDAYKAVDQQIMLIRDDAADKVDENEETQEQVDENDEEQEQEQAANVVRVRIKKNNLILL</sequence>
<dbReference type="Proteomes" id="UP000663838">
    <property type="component" value="Unassembled WGS sequence"/>
</dbReference>
<dbReference type="EMBL" id="CAJNYV010002188">
    <property type="protein sequence ID" value="CAF3462039.1"/>
    <property type="molecule type" value="Genomic_DNA"/>
</dbReference>
<dbReference type="Proteomes" id="UP000663873">
    <property type="component" value="Unassembled WGS sequence"/>
</dbReference>
<proteinExistence type="predicted"/>
<evidence type="ECO:0000313" key="7">
    <source>
        <dbReference type="EMBL" id="CAF4483600.1"/>
    </source>
</evidence>
<reference evidence="10" key="1">
    <citation type="submission" date="2021-02" db="EMBL/GenBank/DDBJ databases">
        <authorList>
            <person name="Nowell W R."/>
        </authorList>
    </citation>
    <scope>NUCLEOTIDE SEQUENCE</scope>
</reference>
<organism evidence="10 12">
    <name type="scientific">Rotaria socialis</name>
    <dbReference type="NCBI Taxonomy" id="392032"/>
    <lineage>
        <taxon>Eukaryota</taxon>
        <taxon>Metazoa</taxon>
        <taxon>Spiralia</taxon>
        <taxon>Gnathifera</taxon>
        <taxon>Rotifera</taxon>
        <taxon>Eurotatoria</taxon>
        <taxon>Bdelloidea</taxon>
        <taxon>Philodinida</taxon>
        <taxon>Philodinidae</taxon>
        <taxon>Rotaria</taxon>
    </lineage>
</organism>
<dbReference type="Proteomes" id="UP000663848">
    <property type="component" value="Unassembled WGS sequence"/>
</dbReference>
<gene>
    <name evidence="3" type="ORF">FME351_LOCUS6608</name>
    <name evidence="6" type="ORF">GRG538_LOCUS19818</name>
    <name evidence="8" type="ORF">HFQ381_LOCUS28905</name>
    <name evidence="5" type="ORF">KIK155_LOCUS13172</name>
    <name evidence="2" type="ORF">LUA448_LOCUS10873</name>
    <name evidence="10" type="ORF">QYT958_LOCUS26496</name>
    <name evidence="4" type="ORF">TIS948_LOCUS26546</name>
    <name evidence="11" type="ORF">TOA249_LOCUS27525</name>
    <name evidence="9" type="ORF">TSG867_LOCUS28774</name>
    <name evidence="7" type="ORF">UJA718_LOCUS25120</name>
</gene>
<dbReference type="EMBL" id="CAJNYU010000554">
    <property type="protein sequence ID" value="CAF3373954.1"/>
    <property type="molecule type" value="Genomic_DNA"/>
</dbReference>
<evidence type="ECO:0000313" key="9">
    <source>
        <dbReference type="EMBL" id="CAF4616447.1"/>
    </source>
</evidence>
<dbReference type="EMBL" id="CAJOBO010004311">
    <property type="protein sequence ID" value="CAF4517594.1"/>
    <property type="molecule type" value="Genomic_DNA"/>
</dbReference>
<dbReference type="Proteomes" id="UP000663865">
    <property type="component" value="Unassembled WGS sequence"/>
</dbReference>
<dbReference type="EMBL" id="CAJOBR010006338">
    <property type="protein sequence ID" value="CAF4841976.1"/>
    <property type="molecule type" value="Genomic_DNA"/>
</dbReference>
<dbReference type="EMBL" id="CAJOBQ010003746">
    <property type="protein sequence ID" value="CAF4616447.1"/>
    <property type="molecule type" value="Genomic_DNA"/>
</dbReference>
<feature type="compositionally biased region" description="Acidic residues" evidence="1">
    <location>
        <begin position="43"/>
        <end position="61"/>
    </location>
</feature>
<evidence type="ECO:0000313" key="10">
    <source>
        <dbReference type="EMBL" id="CAF4841976.1"/>
    </source>
</evidence>
<dbReference type="Proteomes" id="UP000663862">
    <property type="component" value="Unassembled WGS sequence"/>
</dbReference>
<dbReference type="EMBL" id="CAJOBS010003528">
    <property type="protein sequence ID" value="CAF4858922.1"/>
    <property type="molecule type" value="Genomic_DNA"/>
</dbReference>
<dbReference type="Proteomes" id="UP000663872">
    <property type="component" value="Unassembled WGS sequence"/>
</dbReference>
<protein>
    <submittedName>
        <fullName evidence="10">Uncharacterized protein</fullName>
    </submittedName>
</protein>
<evidence type="ECO:0000313" key="5">
    <source>
        <dbReference type="EMBL" id="CAF3462039.1"/>
    </source>
</evidence>
<evidence type="ECO:0000256" key="1">
    <source>
        <dbReference type="SAM" id="MobiDB-lite"/>
    </source>
</evidence>
<dbReference type="EMBL" id="CAJNXB010004680">
    <property type="protein sequence ID" value="CAF3387742.1"/>
    <property type="molecule type" value="Genomic_DNA"/>
</dbReference>
<feature type="region of interest" description="Disordered" evidence="1">
    <location>
        <begin position="38"/>
        <end position="63"/>
    </location>
</feature>
<dbReference type="Proteomes" id="UP000663869">
    <property type="component" value="Unassembled WGS sequence"/>
</dbReference>
<evidence type="ECO:0000313" key="2">
    <source>
        <dbReference type="EMBL" id="CAF3329425.1"/>
    </source>
</evidence>
<evidence type="ECO:0000313" key="11">
    <source>
        <dbReference type="EMBL" id="CAF4858922.1"/>
    </source>
</evidence>
<comment type="caution">
    <text evidence="10">The sequence shown here is derived from an EMBL/GenBank/DDBJ whole genome shotgun (WGS) entry which is preliminary data.</text>
</comment>
<evidence type="ECO:0000313" key="3">
    <source>
        <dbReference type="EMBL" id="CAF3373954.1"/>
    </source>
</evidence>
<name>A0A821RG23_9BILA</name>
<evidence type="ECO:0000313" key="4">
    <source>
        <dbReference type="EMBL" id="CAF3387742.1"/>
    </source>
</evidence>
<accession>A0A821RG23</accession>
<dbReference type="Proteomes" id="UP000663833">
    <property type="component" value="Unassembled WGS sequence"/>
</dbReference>
<evidence type="ECO:0000313" key="8">
    <source>
        <dbReference type="EMBL" id="CAF4517594.1"/>
    </source>
</evidence>
<dbReference type="Proteomes" id="UP000663825">
    <property type="component" value="Unassembled WGS sequence"/>
</dbReference>
<evidence type="ECO:0000313" key="12">
    <source>
        <dbReference type="Proteomes" id="UP000663848"/>
    </source>
</evidence>
<dbReference type="EMBL" id="CAJNYD010001310">
    <property type="protein sequence ID" value="CAF3329425.1"/>
    <property type="molecule type" value="Genomic_DNA"/>
</dbReference>
<keyword evidence="13" id="KW-1185">Reference proteome</keyword>
<dbReference type="Proteomes" id="UP000663851">
    <property type="component" value="Unassembled WGS sequence"/>
</dbReference>
<dbReference type="EMBL" id="CAJNYT010003240">
    <property type="protein sequence ID" value="CAF3542213.1"/>
    <property type="molecule type" value="Genomic_DNA"/>
</dbReference>
<dbReference type="AlphaFoldDB" id="A0A821RG23"/>
<evidence type="ECO:0000313" key="13">
    <source>
        <dbReference type="Proteomes" id="UP000663873"/>
    </source>
</evidence>
<dbReference type="EMBL" id="CAJOBP010006036">
    <property type="protein sequence ID" value="CAF4483600.1"/>
    <property type="molecule type" value="Genomic_DNA"/>
</dbReference>
<evidence type="ECO:0000313" key="6">
    <source>
        <dbReference type="EMBL" id="CAF3542213.1"/>
    </source>
</evidence>